<evidence type="ECO:0000259" key="2">
    <source>
        <dbReference type="Pfam" id="PF20411"/>
    </source>
</evidence>
<dbReference type="OrthoDB" id="3176940at2759"/>
<dbReference type="InParanoid" id="A0A0H2S0X5"/>
<feature type="domain" description="DUF6697" evidence="2">
    <location>
        <begin position="1"/>
        <end position="149"/>
    </location>
</feature>
<organism evidence="3 4">
    <name type="scientific">Schizopora paradoxa</name>
    <dbReference type="NCBI Taxonomy" id="27342"/>
    <lineage>
        <taxon>Eukaryota</taxon>
        <taxon>Fungi</taxon>
        <taxon>Dikarya</taxon>
        <taxon>Basidiomycota</taxon>
        <taxon>Agaricomycotina</taxon>
        <taxon>Agaricomycetes</taxon>
        <taxon>Hymenochaetales</taxon>
        <taxon>Schizoporaceae</taxon>
        <taxon>Schizopora</taxon>
    </lineage>
</organism>
<dbReference type="AlphaFoldDB" id="A0A0H2S0X5"/>
<evidence type="ECO:0000313" key="4">
    <source>
        <dbReference type="Proteomes" id="UP000053477"/>
    </source>
</evidence>
<accession>A0A0H2S0X5</accession>
<sequence length="163" mass="18793">MCQDRTHNPYAPDRPGAHGSHFACRDKKQWPRLDGSTECLIVKEAQSLWGAYGKYRCERSRPLTGEEFRRLPQKVQDHWISSAGKPKTSWAAHTIAAIHLREEQRREPTDEEIESLVKRFKEKKNLPGLFDKVSQAKIQHAFNSGEEVMSSSFLFRTHHQVGP</sequence>
<proteinExistence type="predicted"/>
<dbReference type="Pfam" id="PF20411">
    <property type="entry name" value="DUF6697"/>
    <property type="match status" value="1"/>
</dbReference>
<dbReference type="EMBL" id="KQ085904">
    <property type="protein sequence ID" value="KLO17507.1"/>
    <property type="molecule type" value="Genomic_DNA"/>
</dbReference>
<evidence type="ECO:0000313" key="3">
    <source>
        <dbReference type="EMBL" id="KLO17507.1"/>
    </source>
</evidence>
<protein>
    <recommendedName>
        <fullName evidence="2">DUF6697 domain-containing protein</fullName>
    </recommendedName>
</protein>
<keyword evidence="4" id="KW-1185">Reference proteome</keyword>
<feature type="region of interest" description="Disordered" evidence="1">
    <location>
        <begin position="1"/>
        <end position="20"/>
    </location>
</feature>
<reference evidence="3 4" key="1">
    <citation type="submission" date="2015-04" db="EMBL/GenBank/DDBJ databases">
        <title>Complete genome sequence of Schizopora paradoxa KUC8140, a cosmopolitan wood degrader in East Asia.</title>
        <authorList>
            <consortium name="DOE Joint Genome Institute"/>
            <person name="Min B."/>
            <person name="Park H."/>
            <person name="Jang Y."/>
            <person name="Kim J.-J."/>
            <person name="Kim K.H."/>
            <person name="Pangilinan J."/>
            <person name="Lipzen A."/>
            <person name="Riley R."/>
            <person name="Grigoriev I.V."/>
            <person name="Spatafora J.W."/>
            <person name="Choi I.-G."/>
        </authorList>
    </citation>
    <scope>NUCLEOTIDE SEQUENCE [LARGE SCALE GENOMIC DNA]</scope>
    <source>
        <strain evidence="3 4">KUC8140</strain>
    </source>
</reference>
<evidence type="ECO:0000256" key="1">
    <source>
        <dbReference type="SAM" id="MobiDB-lite"/>
    </source>
</evidence>
<name>A0A0H2S0X5_9AGAM</name>
<dbReference type="Proteomes" id="UP000053477">
    <property type="component" value="Unassembled WGS sequence"/>
</dbReference>
<dbReference type="STRING" id="27342.A0A0H2S0X5"/>
<dbReference type="InterPro" id="IPR046520">
    <property type="entry name" value="DUF6697"/>
</dbReference>
<gene>
    <name evidence="3" type="ORF">SCHPADRAFT_164410</name>
</gene>